<dbReference type="Gene3D" id="1.10.3720.10">
    <property type="entry name" value="MetI-like"/>
    <property type="match status" value="1"/>
</dbReference>
<dbReference type="PROSITE" id="PS50928">
    <property type="entry name" value="ABC_TM1"/>
    <property type="match status" value="1"/>
</dbReference>
<proteinExistence type="inferred from homology"/>
<dbReference type="InterPro" id="IPR035906">
    <property type="entry name" value="MetI-like_sf"/>
</dbReference>
<feature type="transmembrane region" description="Helical" evidence="5">
    <location>
        <begin position="143"/>
        <end position="166"/>
    </location>
</feature>
<dbReference type="GO" id="GO:0005886">
    <property type="term" value="C:plasma membrane"/>
    <property type="evidence" value="ECO:0007669"/>
    <property type="project" value="UniProtKB-SubCell"/>
</dbReference>
<dbReference type="CDD" id="cd06261">
    <property type="entry name" value="TM_PBP2"/>
    <property type="match status" value="1"/>
</dbReference>
<evidence type="ECO:0000259" key="6">
    <source>
        <dbReference type="PROSITE" id="PS50928"/>
    </source>
</evidence>
<evidence type="ECO:0000256" key="4">
    <source>
        <dbReference type="ARBA" id="ARBA00023136"/>
    </source>
</evidence>
<dbReference type="SUPFAM" id="SSF161098">
    <property type="entry name" value="MetI-like"/>
    <property type="match status" value="1"/>
</dbReference>
<sequence>MSRPATYFVRTAVWGAALIVPLALAALTGVLVTRGAGALDANLFFGGVPALQAMTGRIPVWDGIWPACAGTLSLLGLTMLLALGPGIGCGIYLATSTASRTKAVLGFAVDLLAGIPSIVMGLFGFTMLLMLRRTIAPNAGASLLLAACCLALLVLPVLVSTTRAALESLPRQLHLTGAAMGLGKWQTLRHILLPSSARGILGGILLAAGRAAEDTAVIMLTGAVANAGLPAGIFSRFEALPFTIFYRSSQYRDALELEQGFATTLVLLVLSLSLLAGASKLQRTLEQRWQGIRDDD</sequence>
<organism evidence="7 8">
    <name type="scientific">Desulfovibrio subterraneus</name>
    <dbReference type="NCBI Taxonomy" id="2718620"/>
    <lineage>
        <taxon>Bacteria</taxon>
        <taxon>Pseudomonadati</taxon>
        <taxon>Thermodesulfobacteriota</taxon>
        <taxon>Desulfovibrionia</taxon>
        <taxon>Desulfovibrionales</taxon>
        <taxon>Desulfovibrionaceae</taxon>
        <taxon>Desulfovibrio</taxon>
    </lineage>
</organism>
<keyword evidence="5" id="KW-0813">Transport</keyword>
<evidence type="ECO:0000313" key="8">
    <source>
        <dbReference type="Proteomes" id="UP000503840"/>
    </source>
</evidence>
<dbReference type="RefSeq" id="WP_174404848.1">
    <property type="nucleotide sequence ID" value="NZ_BLVO01000013.1"/>
</dbReference>
<keyword evidence="4 5" id="KW-0472">Membrane</keyword>
<gene>
    <name evidence="7" type="ORF">DSM101010T_15320</name>
</gene>
<comment type="similarity">
    <text evidence="5">Belongs to the binding-protein-dependent transport system permease family.</text>
</comment>
<dbReference type="PANTHER" id="PTHR43470">
    <property type="entry name" value="PHOSPHATE TRANSPORT SYSTEM PERMEASE PROTEIN PSTA-RELATED"/>
    <property type="match status" value="1"/>
</dbReference>
<name>A0A7J0BHK2_9BACT</name>
<feature type="transmembrane region" description="Helical" evidence="5">
    <location>
        <begin position="72"/>
        <end position="95"/>
    </location>
</feature>
<keyword evidence="2 5" id="KW-0812">Transmembrane</keyword>
<feature type="transmembrane region" description="Helical" evidence="5">
    <location>
        <begin position="257"/>
        <end position="278"/>
    </location>
</feature>
<evidence type="ECO:0000313" key="7">
    <source>
        <dbReference type="EMBL" id="GFM33167.1"/>
    </source>
</evidence>
<dbReference type="Pfam" id="PF00528">
    <property type="entry name" value="BPD_transp_1"/>
    <property type="match status" value="1"/>
</dbReference>
<dbReference type="PANTHER" id="PTHR43470:SF3">
    <property type="entry name" value="PHOSPHATE TRANSPORT SYSTEM PERMEASE PROTEIN PSTA-RELATED"/>
    <property type="match status" value="1"/>
</dbReference>
<reference evidence="7 8" key="1">
    <citation type="submission" date="2020-05" db="EMBL/GenBank/DDBJ databases">
        <title>Draft genome sequence of Desulfovibrio sp. strain HN2T.</title>
        <authorList>
            <person name="Ueno A."/>
            <person name="Tamazawa S."/>
            <person name="Tamamura S."/>
            <person name="Murakami T."/>
            <person name="Kiyama T."/>
            <person name="Inomata H."/>
            <person name="Amano Y."/>
            <person name="Miyakawa K."/>
            <person name="Tamaki H."/>
            <person name="Naganuma T."/>
            <person name="Kaneko K."/>
        </authorList>
    </citation>
    <scope>NUCLEOTIDE SEQUENCE [LARGE SCALE GENOMIC DNA]</scope>
    <source>
        <strain evidence="7 8">HN2</strain>
    </source>
</reference>
<feature type="transmembrane region" description="Helical" evidence="5">
    <location>
        <begin position="216"/>
        <end position="237"/>
    </location>
</feature>
<keyword evidence="3 5" id="KW-1133">Transmembrane helix</keyword>
<feature type="transmembrane region" description="Helical" evidence="5">
    <location>
        <begin position="107"/>
        <end position="131"/>
    </location>
</feature>
<evidence type="ECO:0000256" key="1">
    <source>
        <dbReference type="ARBA" id="ARBA00004651"/>
    </source>
</evidence>
<dbReference type="GO" id="GO:0055085">
    <property type="term" value="P:transmembrane transport"/>
    <property type="evidence" value="ECO:0007669"/>
    <property type="project" value="InterPro"/>
</dbReference>
<comment type="caution">
    <text evidence="7">The sequence shown here is derived from an EMBL/GenBank/DDBJ whole genome shotgun (WGS) entry which is preliminary data.</text>
</comment>
<accession>A0A7J0BHK2</accession>
<evidence type="ECO:0000256" key="3">
    <source>
        <dbReference type="ARBA" id="ARBA00022989"/>
    </source>
</evidence>
<keyword evidence="8" id="KW-1185">Reference proteome</keyword>
<feature type="domain" description="ABC transmembrane type-1" evidence="6">
    <location>
        <begin position="68"/>
        <end position="276"/>
    </location>
</feature>
<evidence type="ECO:0000256" key="5">
    <source>
        <dbReference type="RuleBase" id="RU363032"/>
    </source>
</evidence>
<feature type="transmembrane region" description="Helical" evidence="5">
    <location>
        <begin position="12"/>
        <end position="31"/>
    </location>
</feature>
<dbReference type="Proteomes" id="UP000503840">
    <property type="component" value="Unassembled WGS sequence"/>
</dbReference>
<comment type="subcellular location">
    <subcellularLocation>
        <location evidence="1 5">Cell membrane</location>
        <topology evidence="1 5">Multi-pass membrane protein</topology>
    </subcellularLocation>
</comment>
<evidence type="ECO:0000256" key="2">
    <source>
        <dbReference type="ARBA" id="ARBA00022692"/>
    </source>
</evidence>
<protein>
    <submittedName>
        <fullName evidence="7">Phosphate ABC transporter permease</fullName>
    </submittedName>
</protein>
<dbReference type="EMBL" id="BLVO01000013">
    <property type="protein sequence ID" value="GFM33167.1"/>
    <property type="molecule type" value="Genomic_DNA"/>
</dbReference>
<dbReference type="AlphaFoldDB" id="A0A7J0BHK2"/>
<dbReference type="InterPro" id="IPR000515">
    <property type="entry name" value="MetI-like"/>
</dbReference>